<comment type="caution">
    <text evidence="3">The sequence shown here is derived from an EMBL/GenBank/DDBJ whole genome shotgun (WGS) entry which is preliminary data.</text>
</comment>
<evidence type="ECO:0000313" key="3">
    <source>
        <dbReference type="EMBL" id="MBB5376266.1"/>
    </source>
</evidence>
<evidence type="ECO:0000313" key="4">
    <source>
        <dbReference type="Proteomes" id="UP000539473"/>
    </source>
</evidence>
<feature type="transmembrane region" description="Helical" evidence="1">
    <location>
        <begin position="115"/>
        <end position="135"/>
    </location>
</feature>
<dbReference type="AlphaFoldDB" id="A0A7W8NNZ2"/>
<dbReference type="RefSeq" id="WP_184110658.1">
    <property type="nucleotide sequence ID" value="NZ_BNAJ01000003.1"/>
</dbReference>
<evidence type="ECO:0000313" key="5">
    <source>
        <dbReference type="Proteomes" id="UP000619376"/>
    </source>
</evidence>
<dbReference type="Proteomes" id="UP000539473">
    <property type="component" value="Unassembled WGS sequence"/>
</dbReference>
<reference evidence="5" key="2">
    <citation type="journal article" date="2019" name="Int. J. Syst. Evol. Microbiol.">
        <title>The Global Catalogue of Microorganisms (GCM) 10K type strain sequencing project: providing services to taxonomists for standard genome sequencing and annotation.</title>
        <authorList>
            <consortium name="The Broad Institute Genomics Platform"/>
            <consortium name="The Broad Institute Genome Sequencing Center for Infectious Disease"/>
            <person name="Wu L."/>
            <person name="Ma J."/>
        </authorList>
    </citation>
    <scope>NUCLEOTIDE SEQUENCE [LARGE SCALE GENOMIC DNA]</scope>
    <source>
        <strain evidence="5">CGMCC 1.18437</strain>
    </source>
</reference>
<name>A0A7W8NNZ2_9DEIO</name>
<proteinExistence type="predicted"/>
<feature type="transmembrane region" description="Helical" evidence="1">
    <location>
        <begin position="24"/>
        <end position="45"/>
    </location>
</feature>
<keyword evidence="1" id="KW-1133">Transmembrane helix</keyword>
<sequence length="154" mass="16140">MLESLTRDLRSGTRAGLLGAARRAYGLALAALAVPGTVLGALLLVDHAGTTPLGAALALYVLAVALAGWALRRSLHLAAQTDLPARQTALTAAIQAATAPGVVFLLGCTLVRQPLLLAVFWLTAALLHARIWTWLPAWVRDPEPPATDERLPSS</sequence>
<reference evidence="3 4" key="3">
    <citation type="submission" date="2020-08" db="EMBL/GenBank/DDBJ databases">
        <title>Genomic Encyclopedia of Type Strains, Phase IV (KMG-IV): sequencing the most valuable type-strain genomes for metagenomic binning, comparative biology and taxonomic classification.</title>
        <authorList>
            <person name="Goeker M."/>
        </authorList>
    </citation>
    <scope>NUCLEOTIDE SEQUENCE [LARGE SCALE GENOMIC DNA]</scope>
    <source>
        <strain evidence="3 4">DSM 27521</strain>
    </source>
</reference>
<reference evidence="2" key="1">
    <citation type="journal article" date="2014" name="Int. J. Syst. Evol. Microbiol.">
        <title>Complete genome of a new Firmicutes species belonging to the dominant human colonic microbiota ('Ruminococcus bicirculans') reveals two chromosomes and a selective capacity to utilize plant glucans.</title>
        <authorList>
            <consortium name="NISC Comparative Sequencing Program"/>
            <person name="Wegmann U."/>
            <person name="Louis P."/>
            <person name="Goesmann A."/>
            <person name="Henrissat B."/>
            <person name="Duncan S.H."/>
            <person name="Flint H.J."/>
        </authorList>
    </citation>
    <scope>NUCLEOTIDE SEQUENCE</scope>
    <source>
        <strain evidence="2">CGMCC 1.18437</strain>
    </source>
</reference>
<accession>A0A7W8NNZ2</accession>
<evidence type="ECO:0000256" key="1">
    <source>
        <dbReference type="SAM" id="Phobius"/>
    </source>
</evidence>
<organism evidence="3 4">
    <name type="scientific">Deinococcus metalli</name>
    <dbReference type="NCBI Taxonomy" id="1141878"/>
    <lineage>
        <taxon>Bacteria</taxon>
        <taxon>Thermotogati</taxon>
        <taxon>Deinococcota</taxon>
        <taxon>Deinococci</taxon>
        <taxon>Deinococcales</taxon>
        <taxon>Deinococcaceae</taxon>
        <taxon>Deinococcus</taxon>
    </lineage>
</organism>
<dbReference type="EMBL" id="BNAJ01000003">
    <property type="protein sequence ID" value="GHF39603.1"/>
    <property type="molecule type" value="Genomic_DNA"/>
</dbReference>
<reference evidence="2" key="4">
    <citation type="submission" date="2024-05" db="EMBL/GenBank/DDBJ databases">
        <authorList>
            <person name="Sun Q."/>
            <person name="Zhou Y."/>
        </authorList>
    </citation>
    <scope>NUCLEOTIDE SEQUENCE</scope>
    <source>
        <strain evidence="2">CGMCC 1.18437</strain>
    </source>
</reference>
<feature type="transmembrane region" description="Helical" evidence="1">
    <location>
        <begin position="51"/>
        <end position="71"/>
    </location>
</feature>
<evidence type="ECO:0000313" key="2">
    <source>
        <dbReference type="EMBL" id="GHF39603.1"/>
    </source>
</evidence>
<keyword evidence="1" id="KW-0472">Membrane</keyword>
<protein>
    <submittedName>
        <fullName evidence="3">Uncharacterized protein</fullName>
    </submittedName>
</protein>
<dbReference type="Proteomes" id="UP000619376">
    <property type="component" value="Unassembled WGS sequence"/>
</dbReference>
<keyword evidence="5" id="KW-1185">Reference proteome</keyword>
<keyword evidence="1" id="KW-0812">Transmembrane</keyword>
<dbReference type="EMBL" id="JACHFK010000003">
    <property type="protein sequence ID" value="MBB5376266.1"/>
    <property type="molecule type" value="Genomic_DNA"/>
</dbReference>
<gene>
    <name evidence="2" type="ORF">GCM10017781_15170</name>
    <name evidence="3" type="ORF">HNQ07_001723</name>
</gene>